<gene>
    <name evidence="2" type="ORF">NE398_09080</name>
</gene>
<name>A0A9X3XJE3_9CLOT</name>
<evidence type="ECO:0000313" key="2">
    <source>
        <dbReference type="EMBL" id="MDC4240318.1"/>
    </source>
</evidence>
<protein>
    <submittedName>
        <fullName evidence="2">Transglutaminase-like domain-containing protein</fullName>
    </submittedName>
</protein>
<proteinExistence type="predicted"/>
<accession>A0A9X3XJE3</accession>
<dbReference type="PANTHER" id="PTHR33490:SF3">
    <property type="entry name" value="CONSERVED INTEGRAL MEMBRANE PROTEIN"/>
    <property type="match status" value="1"/>
</dbReference>
<dbReference type="PANTHER" id="PTHR33490">
    <property type="entry name" value="BLR5614 PROTEIN-RELATED"/>
    <property type="match status" value="1"/>
</dbReference>
<dbReference type="InterPro" id="IPR002931">
    <property type="entry name" value="Transglutaminase-like"/>
</dbReference>
<dbReference type="InterPro" id="IPR038765">
    <property type="entry name" value="Papain-like_cys_pep_sf"/>
</dbReference>
<reference evidence="2" key="1">
    <citation type="submission" date="2022-05" db="EMBL/GenBank/DDBJ databases">
        <title>Draft genome sequence of Clostridium tertium strain CP3 isolated from Peru.</title>
        <authorList>
            <person name="Hurtado R."/>
            <person name="Lima L."/>
            <person name="Sousa T."/>
            <person name="Jaiswal A.K."/>
            <person name="Tiwari S."/>
            <person name="Maturrano L."/>
            <person name="Brenig B."/>
            <person name="Azevedo V."/>
        </authorList>
    </citation>
    <scope>NUCLEOTIDE SEQUENCE</scope>
    <source>
        <strain evidence="2">CP3</strain>
    </source>
</reference>
<evidence type="ECO:0000259" key="1">
    <source>
        <dbReference type="Pfam" id="PF01841"/>
    </source>
</evidence>
<evidence type="ECO:0000313" key="3">
    <source>
        <dbReference type="Proteomes" id="UP001141183"/>
    </source>
</evidence>
<sequence>MDKYLEETKLLNFSAICISDVIKKERWMELSDYNKILKIYNYVRDDIAFGYNEDDAITASKVLKDGYGQCNTKGILFMSLLRAVCIKCRIHGFTIDKSLQKGAIKGFYYNLAPNEIVHSWVEVYYNSKWYNLEGFILDIKYLNNLQNKFSSCTNSFCGYGVATKDFQNPIINWNENDTYIQKEGIVRDFGIFDNPDEFLKRHSQVMISIKKFIYRNFIRHLMNRNISRIR</sequence>
<dbReference type="EMBL" id="JAMRYU010000008">
    <property type="protein sequence ID" value="MDC4240318.1"/>
    <property type="molecule type" value="Genomic_DNA"/>
</dbReference>
<comment type="caution">
    <text evidence="2">The sequence shown here is derived from an EMBL/GenBank/DDBJ whole genome shotgun (WGS) entry which is preliminary data.</text>
</comment>
<dbReference type="Pfam" id="PF01841">
    <property type="entry name" value="Transglut_core"/>
    <property type="match status" value="1"/>
</dbReference>
<dbReference type="AlphaFoldDB" id="A0A9X3XJE3"/>
<dbReference type="SUPFAM" id="SSF54001">
    <property type="entry name" value="Cysteine proteinases"/>
    <property type="match status" value="1"/>
</dbReference>
<dbReference type="Gene3D" id="3.10.620.30">
    <property type="match status" value="1"/>
</dbReference>
<dbReference type="RefSeq" id="WP_272470314.1">
    <property type="nucleotide sequence ID" value="NZ_JAMRYU010000008.1"/>
</dbReference>
<organism evidence="2 3">
    <name type="scientific">Clostridium tertium</name>
    <dbReference type="NCBI Taxonomy" id="1559"/>
    <lineage>
        <taxon>Bacteria</taxon>
        <taxon>Bacillati</taxon>
        <taxon>Bacillota</taxon>
        <taxon>Clostridia</taxon>
        <taxon>Eubacteriales</taxon>
        <taxon>Clostridiaceae</taxon>
        <taxon>Clostridium</taxon>
    </lineage>
</organism>
<feature type="domain" description="Transglutaminase-like" evidence="1">
    <location>
        <begin position="30"/>
        <end position="133"/>
    </location>
</feature>
<keyword evidence="3" id="KW-1185">Reference proteome</keyword>
<dbReference type="Proteomes" id="UP001141183">
    <property type="component" value="Unassembled WGS sequence"/>
</dbReference>